<dbReference type="InterPro" id="IPR016181">
    <property type="entry name" value="Acyl_CoA_acyltransferase"/>
</dbReference>
<evidence type="ECO:0000313" key="4">
    <source>
        <dbReference type="EMBL" id="SKB91077.1"/>
    </source>
</evidence>
<dbReference type="Pfam" id="PF03588">
    <property type="entry name" value="Leu_Phe_trans"/>
    <property type="match status" value="1"/>
</dbReference>
<dbReference type="PANTHER" id="PTHR30098:SF2">
    <property type="entry name" value="LEUCYL_PHENYLALANYL-TRNA--PROTEIN TRANSFERASE"/>
    <property type="match status" value="1"/>
</dbReference>
<dbReference type="SUPFAM" id="SSF55729">
    <property type="entry name" value="Acyl-CoA N-acyltransferases (Nat)"/>
    <property type="match status" value="1"/>
</dbReference>
<gene>
    <name evidence="4" type="ORF">SAMN05660841_03016</name>
</gene>
<sequence>MGILRKIVSSVIPRKYKHSSIRLFQKVLHSGLIRLSGGEEEALFWAYAQAKLTPYTMVQGLLQGTFPMPKVDDNRTFTWFDPDPRGIIPIADFKIRNDLLRCLKKDRVQDADKRFEIRLNSNFEQTIINCSKPRGEKTTTWITPEYIKVMLELHEMGIAHSVETYQDGKLVGGVLGVSLNGYFITLSLFRTIDNASKVAFCYLLTKLKEDGFKLHISGAADSWFTQFGSVNISKADFKKELIPAITAPVTFSSRIPELAL</sequence>
<proteinExistence type="predicted"/>
<organism evidence="4 5">
    <name type="scientific">Sphingobacterium nematocida</name>
    <dbReference type="NCBI Taxonomy" id="1513896"/>
    <lineage>
        <taxon>Bacteria</taxon>
        <taxon>Pseudomonadati</taxon>
        <taxon>Bacteroidota</taxon>
        <taxon>Sphingobacteriia</taxon>
        <taxon>Sphingobacteriales</taxon>
        <taxon>Sphingobacteriaceae</taxon>
        <taxon>Sphingobacterium</taxon>
    </lineage>
</organism>
<keyword evidence="1" id="KW-0963">Cytoplasm</keyword>
<dbReference type="Proteomes" id="UP000190150">
    <property type="component" value="Unassembled WGS sequence"/>
</dbReference>
<dbReference type="EMBL" id="FUZF01000014">
    <property type="protein sequence ID" value="SKB91077.1"/>
    <property type="molecule type" value="Genomic_DNA"/>
</dbReference>
<keyword evidence="3" id="KW-0012">Acyltransferase</keyword>
<dbReference type="OrthoDB" id="9790282at2"/>
<dbReference type="GO" id="GO:0008914">
    <property type="term" value="F:leucyl-tRNA--protein transferase activity"/>
    <property type="evidence" value="ECO:0007669"/>
    <property type="project" value="InterPro"/>
</dbReference>
<protein>
    <submittedName>
        <fullName evidence="4">Leucyl/phenylalanyl-tRNA--protein transferase</fullName>
    </submittedName>
</protein>
<reference evidence="5" key="1">
    <citation type="submission" date="2017-02" db="EMBL/GenBank/DDBJ databases">
        <authorList>
            <person name="Varghese N."/>
            <person name="Submissions S."/>
        </authorList>
    </citation>
    <scope>NUCLEOTIDE SEQUENCE [LARGE SCALE GENOMIC DNA]</scope>
    <source>
        <strain evidence="5">DSM 24091</strain>
    </source>
</reference>
<evidence type="ECO:0000313" key="5">
    <source>
        <dbReference type="Proteomes" id="UP000190150"/>
    </source>
</evidence>
<dbReference type="InterPro" id="IPR042203">
    <property type="entry name" value="Leu/Phe-tRNA_Trfase_C"/>
</dbReference>
<keyword evidence="2 4" id="KW-0808">Transferase</keyword>
<dbReference type="GO" id="GO:0005737">
    <property type="term" value="C:cytoplasm"/>
    <property type="evidence" value="ECO:0007669"/>
    <property type="project" value="TreeGrafter"/>
</dbReference>
<evidence type="ECO:0000256" key="2">
    <source>
        <dbReference type="ARBA" id="ARBA00022679"/>
    </source>
</evidence>
<dbReference type="Gene3D" id="3.40.630.70">
    <property type="entry name" value="Leucyl/phenylalanyl-tRNA-protein transferase, C-terminal domain"/>
    <property type="match status" value="1"/>
</dbReference>
<dbReference type="STRING" id="1513896.SAMN05660841_03016"/>
<dbReference type="PANTHER" id="PTHR30098">
    <property type="entry name" value="LEUCYL/PHENYLALANYL-TRNA--PROTEIN TRANSFERASE"/>
    <property type="match status" value="1"/>
</dbReference>
<name>A0A1T5F4D1_9SPHI</name>
<dbReference type="AlphaFoldDB" id="A0A1T5F4D1"/>
<dbReference type="InterPro" id="IPR004616">
    <property type="entry name" value="Leu/Phe-tRNA_Trfase"/>
</dbReference>
<evidence type="ECO:0000256" key="1">
    <source>
        <dbReference type="ARBA" id="ARBA00022490"/>
    </source>
</evidence>
<accession>A0A1T5F4D1</accession>
<evidence type="ECO:0000256" key="3">
    <source>
        <dbReference type="ARBA" id="ARBA00023315"/>
    </source>
</evidence>
<dbReference type="GO" id="GO:0030163">
    <property type="term" value="P:protein catabolic process"/>
    <property type="evidence" value="ECO:0007669"/>
    <property type="project" value="InterPro"/>
</dbReference>
<keyword evidence="5" id="KW-1185">Reference proteome</keyword>